<name>A0A6A4P681_LUPAL</name>
<organism evidence="1 2">
    <name type="scientific">Lupinus albus</name>
    <name type="common">White lupine</name>
    <name type="synonym">Lupinus termis</name>
    <dbReference type="NCBI Taxonomy" id="3870"/>
    <lineage>
        <taxon>Eukaryota</taxon>
        <taxon>Viridiplantae</taxon>
        <taxon>Streptophyta</taxon>
        <taxon>Embryophyta</taxon>
        <taxon>Tracheophyta</taxon>
        <taxon>Spermatophyta</taxon>
        <taxon>Magnoliopsida</taxon>
        <taxon>eudicotyledons</taxon>
        <taxon>Gunneridae</taxon>
        <taxon>Pentapetalae</taxon>
        <taxon>rosids</taxon>
        <taxon>fabids</taxon>
        <taxon>Fabales</taxon>
        <taxon>Fabaceae</taxon>
        <taxon>Papilionoideae</taxon>
        <taxon>50 kb inversion clade</taxon>
        <taxon>genistoids sensu lato</taxon>
        <taxon>core genistoids</taxon>
        <taxon>Genisteae</taxon>
        <taxon>Lupinus</taxon>
    </lineage>
</organism>
<reference evidence="2" key="1">
    <citation type="journal article" date="2020" name="Nat. Commun.">
        <title>Genome sequence of the cluster root forming white lupin.</title>
        <authorList>
            <person name="Hufnagel B."/>
            <person name="Marques A."/>
            <person name="Soriano A."/>
            <person name="Marques L."/>
            <person name="Divol F."/>
            <person name="Doumas P."/>
            <person name="Sallet E."/>
            <person name="Mancinotti D."/>
            <person name="Carrere S."/>
            <person name="Marande W."/>
            <person name="Arribat S."/>
            <person name="Keller J."/>
            <person name="Huneau C."/>
            <person name="Blein T."/>
            <person name="Aime D."/>
            <person name="Laguerre M."/>
            <person name="Taylor J."/>
            <person name="Schubert V."/>
            <person name="Nelson M."/>
            <person name="Geu-Flores F."/>
            <person name="Crespi M."/>
            <person name="Gallardo-Guerrero K."/>
            <person name="Delaux P.-M."/>
            <person name="Salse J."/>
            <person name="Berges H."/>
            <person name="Guyot R."/>
            <person name="Gouzy J."/>
            <person name="Peret B."/>
        </authorList>
    </citation>
    <scope>NUCLEOTIDE SEQUENCE [LARGE SCALE GENOMIC DNA]</scope>
    <source>
        <strain evidence="2">cv. Amiga</strain>
    </source>
</reference>
<evidence type="ECO:0008006" key="3">
    <source>
        <dbReference type="Google" id="ProtNLM"/>
    </source>
</evidence>
<protein>
    <recommendedName>
        <fullName evidence="3">Reverse transcriptase zinc-binding domain-containing protein</fullName>
    </recommendedName>
</protein>
<accession>A0A6A4P681</accession>
<proteinExistence type="predicted"/>
<dbReference type="EMBL" id="WOCE01000018">
    <property type="protein sequence ID" value="KAE9594147.1"/>
    <property type="molecule type" value="Genomic_DNA"/>
</dbReference>
<keyword evidence="2" id="KW-1185">Reference proteome</keyword>
<sequence length="99" mass="11317">MACLAWKIIMNTIPTNLNLLRRGTVGSNISTSFVLYGGSEESVNHIFYHAQSPITFDKKSILGLIFLLSLTKRLKYMSYTMKICCMWLRGRGRQIFHGL</sequence>
<gene>
    <name evidence="1" type="ORF">Lalb_Chr18g0050731</name>
</gene>
<dbReference type="Proteomes" id="UP000447434">
    <property type="component" value="Chromosome 18"/>
</dbReference>
<evidence type="ECO:0000313" key="2">
    <source>
        <dbReference type="Proteomes" id="UP000447434"/>
    </source>
</evidence>
<comment type="caution">
    <text evidence="1">The sequence shown here is derived from an EMBL/GenBank/DDBJ whole genome shotgun (WGS) entry which is preliminary data.</text>
</comment>
<evidence type="ECO:0000313" key="1">
    <source>
        <dbReference type="EMBL" id="KAE9594147.1"/>
    </source>
</evidence>
<dbReference type="AlphaFoldDB" id="A0A6A4P681"/>